<dbReference type="InterPro" id="IPR016024">
    <property type="entry name" value="ARM-type_fold"/>
</dbReference>
<dbReference type="GO" id="GO:0007062">
    <property type="term" value="P:sister chromatid cohesion"/>
    <property type="evidence" value="ECO:0007669"/>
    <property type="project" value="UniProtKB-ARBA"/>
</dbReference>
<evidence type="ECO:0000259" key="2">
    <source>
        <dbReference type="PROSITE" id="PS51425"/>
    </source>
</evidence>
<keyword evidence="4" id="KW-1185">Reference proteome</keyword>
<dbReference type="GO" id="GO:0000785">
    <property type="term" value="C:chromatin"/>
    <property type="evidence" value="ECO:0007669"/>
    <property type="project" value="TreeGrafter"/>
</dbReference>
<feature type="compositionally biased region" description="Polar residues" evidence="1">
    <location>
        <begin position="1443"/>
        <end position="1467"/>
    </location>
</feature>
<dbReference type="Pfam" id="PF08514">
    <property type="entry name" value="STAG"/>
    <property type="match status" value="1"/>
</dbReference>
<feature type="compositionally biased region" description="Basic residues" evidence="1">
    <location>
        <begin position="1112"/>
        <end position="1121"/>
    </location>
</feature>
<dbReference type="PANTHER" id="PTHR11199">
    <property type="entry name" value="STROMAL ANTIGEN"/>
    <property type="match status" value="1"/>
</dbReference>
<dbReference type="SUPFAM" id="SSF48371">
    <property type="entry name" value="ARM repeat"/>
    <property type="match status" value="1"/>
</dbReference>
<dbReference type="PROSITE" id="PS51425">
    <property type="entry name" value="SCD"/>
    <property type="match status" value="1"/>
</dbReference>
<sequence length="1535" mass="168162">MSEAEEPVSSAPTRRRSQRDRKQVEKFGSQGKRKRSLSDTEGDDHDQDLHGEEDDDDPLTPLPPSPHSEIEEDEDEPPIPDADDEEEEYHASSTKPKKPKASKPKVAVAESGAESSTKPKTPAKPKGGGKGKGKAKETDKDGPPAKKRRTVAKPRVAKTAGIMKGIGRGKKAKAGAEAFDAEKVAKETGISGDNYLFNAILNPTTLQSTTESLLTSLSSHPPNSSSHATTEPQLALADLLTCIIRCCGCNETVDGDQVVDFDGVTDVLEGFVDGLGKESPSYPLISKLPPFKSFPHSLSAFIRLLITSSAELGLLYEDISIDSTASDQDQSSGITIIDTLVTWVGAMSSSKVRSFRHTATFVAMEVQAALCEVAAGVEREAEVVVRQKEGEKKRRKAKGKDGGDGGGKGKGKEGEREKELEERGKEVRERRTKLVEFLKEFVDGVFVHRYRDLDPHIRQTCVSALGTFFSLHPSHFLDSSYLRYIGWVLSDKAPGVRLAALGALEKAYEKSDYVGAMQHFTERFRARLGEMARGDIEVGVRVGAVKVLGMIDSYGLLDEERDDQDEEGGGEREELVKLVFDEEGKVRKAVGGFVRGVWEECVESRLVGRGKVGKEDRERAGVKALGLLLVRWGRALDRDNERGGEVESQGSNDGDSDGRERRGGRRGGKGGVAGMLDVNKKGRIALAVEALWDEIEAVGDWETLLDVLLLDHSASEPSGSGSGRKGKGRKEKGKDKDEGSVDDAWRLDEVEEGVLLEVLVASLGKAKEEVVGSKKGEEETVTSDISRALIKALPRLFVKHQTDENRIADVLLLPQLMNLDMYLEMRMITAYASLWDDVTKQFLSHSSPKVLTRAVSTIAHLMNATSLSNTNSTKILELEDELSTSLRDLVGGREELEVATFSEDEVLSLGALCTRIARLGGVRDLVGWMEEDEGGKQSSAWDIISAVAERGKLGYREEETMVDQAMRVLTTHIYWKTKNLTTADNPSPEEEAFREGLREQRDALVEKLLESAIGTQSNTMEGVKRTAFQNLINIHILFCPSQTLAADGSPLATAALPLTFDDEVQYRLAGFIQAEVERYAEELDDSGMSHKGKAGSDDGSDTEAEAEEQPKKNGKSSKRKKPTTDEADISSRSQLEREYAFLDVIATFLRAIRTGTLHVRHGAVLLAHHGRLGPTFDMCCKVIVEVLREEGLYNGKGEVVVAVVTQALRESFTLLLEGVVDTEEHVIGLAKILAPCFVMRGAQLAILRRLESQHVVEIHTSLLTWIGKRLGIYEVNKNKKGRNTAIIFFRALLPLLVNVESRDALKIKAHMDQALAQAKVEISATTKVWEPYRAYEKRLGSSMVKEKGKKKAQGKGAKSTEFVTTDDEDHEQGHESDGPPPAKAPNGVNRPAPRRSRRTNRADDFVSEPEDQEMQPVTDQHTPKARPRPRPAYVQKATPESPVRSQARSPSLSPIQSPATPSVTLPSATLPDDDEETNGVATPKLSRKRARSEDLDEPERGQTPAIEGGGSVPPSPHPACPPSDEIQVKRKRVRH</sequence>
<feature type="region of interest" description="Disordered" evidence="1">
    <location>
        <begin position="1084"/>
        <end position="1131"/>
    </location>
</feature>
<dbReference type="Pfam" id="PF21581">
    <property type="entry name" value="SCD"/>
    <property type="match status" value="1"/>
</dbReference>
<dbReference type="Pfam" id="PF24571">
    <property type="entry name" value="HEAT_SCC3-SA"/>
    <property type="match status" value="1"/>
</dbReference>
<gene>
    <name evidence="3" type="ORF">JAAARDRAFT_36349</name>
</gene>
<dbReference type="InParanoid" id="A0A067PSR5"/>
<name>A0A067PSR5_9AGAM</name>
<feature type="region of interest" description="Disordered" evidence="1">
    <location>
        <begin position="1342"/>
        <end position="1535"/>
    </location>
</feature>
<reference evidence="4" key="1">
    <citation type="journal article" date="2014" name="Proc. Natl. Acad. Sci. U.S.A.">
        <title>Extensive sampling of basidiomycete genomes demonstrates inadequacy of the white-rot/brown-rot paradigm for wood decay fungi.</title>
        <authorList>
            <person name="Riley R."/>
            <person name="Salamov A.A."/>
            <person name="Brown D.W."/>
            <person name="Nagy L.G."/>
            <person name="Floudas D."/>
            <person name="Held B.W."/>
            <person name="Levasseur A."/>
            <person name="Lombard V."/>
            <person name="Morin E."/>
            <person name="Otillar R."/>
            <person name="Lindquist E.A."/>
            <person name="Sun H."/>
            <person name="LaButti K.M."/>
            <person name="Schmutz J."/>
            <person name="Jabbour D."/>
            <person name="Luo H."/>
            <person name="Baker S.E."/>
            <person name="Pisabarro A.G."/>
            <person name="Walton J.D."/>
            <person name="Blanchette R.A."/>
            <person name="Henrissat B."/>
            <person name="Martin F."/>
            <person name="Cullen D."/>
            <person name="Hibbett D.S."/>
            <person name="Grigoriev I.V."/>
        </authorList>
    </citation>
    <scope>NUCLEOTIDE SEQUENCE [LARGE SCALE GENOMIC DNA]</scope>
    <source>
        <strain evidence="4">MUCL 33604</strain>
    </source>
</reference>
<feature type="region of interest" description="Disordered" evidence="1">
    <location>
        <begin position="385"/>
        <end position="425"/>
    </location>
</feature>
<feature type="compositionally biased region" description="Low complexity" evidence="1">
    <location>
        <begin position="104"/>
        <end position="120"/>
    </location>
</feature>
<dbReference type="HOGENOM" id="CLU_003349_0_0_1"/>
<evidence type="ECO:0000313" key="3">
    <source>
        <dbReference type="EMBL" id="KDQ56870.1"/>
    </source>
</evidence>
<feature type="compositionally biased region" description="Acidic residues" evidence="1">
    <location>
        <begin position="70"/>
        <end position="88"/>
    </location>
</feature>
<evidence type="ECO:0000256" key="1">
    <source>
        <dbReference type="SAM" id="MobiDB-lite"/>
    </source>
</evidence>
<dbReference type="STRING" id="933084.A0A067PSR5"/>
<evidence type="ECO:0000313" key="4">
    <source>
        <dbReference type="Proteomes" id="UP000027265"/>
    </source>
</evidence>
<dbReference type="GO" id="GO:0003682">
    <property type="term" value="F:chromatin binding"/>
    <property type="evidence" value="ECO:0007669"/>
    <property type="project" value="TreeGrafter"/>
</dbReference>
<dbReference type="Gene3D" id="1.25.10.10">
    <property type="entry name" value="Leucine-rich Repeat Variant"/>
    <property type="match status" value="1"/>
</dbReference>
<feature type="compositionally biased region" description="Acidic residues" evidence="1">
    <location>
        <begin position="40"/>
        <end position="58"/>
    </location>
</feature>
<protein>
    <recommendedName>
        <fullName evidence="2">SCD domain-containing protein</fullName>
    </recommendedName>
</protein>
<feature type="compositionally biased region" description="Basic and acidic residues" evidence="1">
    <location>
        <begin position="134"/>
        <end position="144"/>
    </location>
</feature>
<feature type="region of interest" description="Disordered" evidence="1">
    <location>
        <begin position="715"/>
        <end position="741"/>
    </location>
</feature>
<dbReference type="InterPro" id="IPR011989">
    <property type="entry name" value="ARM-like"/>
</dbReference>
<dbReference type="GO" id="GO:0008278">
    <property type="term" value="C:cohesin complex"/>
    <property type="evidence" value="ECO:0007669"/>
    <property type="project" value="TreeGrafter"/>
</dbReference>
<feature type="compositionally biased region" description="Acidic residues" evidence="1">
    <location>
        <begin position="1098"/>
        <end position="1107"/>
    </location>
</feature>
<feature type="region of interest" description="Disordered" evidence="1">
    <location>
        <begin position="1"/>
        <end position="156"/>
    </location>
</feature>
<feature type="compositionally biased region" description="Basic residues" evidence="1">
    <location>
        <begin position="145"/>
        <end position="156"/>
    </location>
</feature>
<dbReference type="EMBL" id="KL197721">
    <property type="protein sequence ID" value="KDQ56870.1"/>
    <property type="molecule type" value="Genomic_DNA"/>
</dbReference>
<dbReference type="InterPro" id="IPR013721">
    <property type="entry name" value="STAG"/>
</dbReference>
<feature type="compositionally biased region" description="Basic and acidic residues" evidence="1">
    <location>
        <begin position="410"/>
        <end position="425"/>
    </location>
</feature>
<dbReference type="PANTHER" id="PTHR11199:SF0">
    <property type="entry name" value="LD34181P-RELATED"/>
    <property type="match status" value="1"/>
</dbReference>
<feature type="compositionally biased region" description="Basic residues" evidence="1">
    <location>
        <begin position="121"/>
        <end position="133"/>
    </location>
</feature>
<feature type="region of interest" description="Disordered" evidence="1">
    <location>
        <begin position="640"/>
        <end position="673"/>
    </location>
</feature>
<dbReference type="InterPro" id="IPR020839">
    <property type="entry name" value="SCD"/>
</dbReference>
<accession>A0A067PSR5</accession>
<dbReference type="GO" id="GO:0005634">
    <property type="term" value="C:nucleus"/>
    <property type="evidence" value="ECO:0007669"/>
    <property type="project" value="TreeGrafter"/>
</dbReference>
<dbReference type="OrthoDB" id="498590at2759"/>
<dbReference type="Proteomes" id="UP000027265">
    <property type="component" value="Unassembled WGS sequence"/>
</dbReference>
<feature type="domain" description="SCD" evidence="2">
    <location>
        <begin position="446"/>
        <end position="531"/>
    </location>
</feature>
<dbReference type="InterPro" id="IPR056396">
    <property type="entry name" value="HEAT_SCC3-SA"/>
</dbReference>
<organism evidence="3 4">
    <name type="scientific">Jaapia argillacea MUCL 33604</name>
    <dbReference type="NCBI Taxonomy" id="933084"/>
    <lineage>
        <taxon>Eukaryota</taxon>
        <taxon>Fungi</taxon>
        <taxon>Dikarya</taxon>
        <taxon>Basidiomycota</taxon>
        <taxon>Agaricomycotina</taxon>
        <taxon>Agaricomycetes</taxon>
        <taxon>Agaricomycetidae</taxon>
        <taxon>Jaapiales</taxon>
        <taxon>Jaapiaceae</taxon>
        <taxon>Jaapia</taxon>
    </lineage>
</organism>
<proteinExistence type="predicted"/>
<dbReference type="InterPro" id="IPR039662">
    <property type="entry name" value="Cohesin_Scc3/SA"/>
</dbReference>
<feature type="compositionally biased region" description="Basic and acidic residues" evidence="1">
    <location>
        <begin position="732"/>
        <end position="741"/>
    </location>
</feature>